<dbReference type="GO" id="GO:0004497">
    <property type="term" value="F:monooxygenase activity"/>
    <property type="evidence" value="ECO:0007669"/>
    <property type="project" value="UniProtKB-KW"/>
</dbReference>
<protein>
    <submittedName>
        <fullName evidence="9">Cytochrome P450</fullName>
    </submittedName>
</protein>
<dbReference type="PANTHER" id="PTHR46696:SF1">
    <property type="entry name" value="CYTOCHROME P450 YJIB-RELATED"/>
    <property type="match status" value="1"/>
</dbReference>
<keyword evidence="4 7" id="KW-0560">Oxidoreductase</keyword>
<dbReference type="EMBL" id="JACHGN010000005">
    <property type="protein sequence ID" value="MBB5132830.1"/>
    <property type="molecule type" value="Genomic_DNA"/>
</dbReference>
<dbReference type="GO" id="GO:0020037">
    <property type="term" value="F:heme binding"/>
    <property type="evidence" value="ECO:0007669"/>
    <property type="project" value="InterPro"/>
</dbReference>
<evidence type="ECO:0000256" key="4">
    <source>
        <dbReference type="ARBA" id="ARBA00023002"/>
    </source>
</evidence>
<dbReference type="Gene3D" id="1.10.630.10">
    <property type="entry name" value="Cytochrome P450"/>
    <property type="match status" value="1"/>
</dbReference>
<evidence type="ECO:0000313" key="10">
    <source>
        <dbReference type="Proteomes" id="UP000578449"/>
    </source>
</evidence>
<organism evidence="9 10">
    <name type="scientific">Thermocatellispora tengchongensis</name>
    <dbReference type="NCBI Taxonomy" id="1073253"/>
    <lineage>
        <taxon>Bacteria</taxon>
        <taxon>Bacillati</taxon>
        <taxon>Actinomycetota</taxon>
        <taxon>Actinomycetes</taxon>
        <taxon>Streptosporangiales</taxon>
        <taxon>Streptosporangiaceae</taxon>
        <taxon>Thermocatellispora</taxon>
    </lineage>
</organism>
<dbReference type="Proteomes" id="UP000578449">
    <property type="component" value="Unassembled WGS sequence"/>
</dbReference>
<dbReference type="SUPFAM" id="SSF48264">
    <property type="entry name" value="Cytochrome P450"/>
    <property type="match status" value="1"/>
</dbReference>
<dbReference type="InterPro" id="IPR017972">
    <property type="entry name" value="Cyt_P450_CS"/>
</dbReference>
<comment type="similarity">
    <text evidence="1 7">Belongs to the cytochrome P450 family.</text>
</comment>
<dbReference type="GO" id="GO:0016705">
    <property type="term" value="F:oxidoreductase activity, acting on paired donors, with incorporation or reduction of molecular oxygen"/>
    <property type="evidence" value="ECO:0007669"/>
    <property type="project" value="InterPro"/>
</dbReference>
<dbReference type="GO" id="GO:0005506">
    <property type="term" value="F:iron ion binding"/>
    <property type="evidence" value="ECO:0007669"/>
    <property type="project" value="InterPro"/>
</dbReference>
<dbReference type="Pfam" id="PF00067">
    <property type="entry name" value="p450"/>
    <property type="match status" value="1"/>
</dbReference>
<evidence type="ECO:0000256" key="2">
    <source>
        <dbReference type="ARBA" id="ARBA00022617"/>
    </source>
</evidence>
<evidence type="ECO:0000313" key="9">
    <source>
        <dbReference type="EMBL" id="MBB5132830.1"/>
    </source>
</evidence>
<dbReference type="PANTHER" id="PTHR46696">
    <property type="entry name" value="P450, PUTATIVE (EUROFUNG)-RELATED"/>
    <property type="match status" value="1"/>
</dbReference>
<name>A0A840P5T0_9ACTN</name>
<evidence type="ECO:0000256" key="8">
    <source>
        <dbReference type="SAM" id="MobiDB-lite"/>
    </source>
</evidence>
<dbReference type="InterPro" id="IPR036396">
    <property type="entry name" value="Cyt_P450_sf"/>
</dbReference>
<dbReference type="CDD" id="cd11078">
    <property type="entry name" value="CYP130-like"/>
    <property type="match status" value="1"/>
</dbReference>
<evidence type="ECO:0000256" key="5">
    <source>
        <dbReference type="ARBA" id="ARBA00023004"/>
    </source>
</evidence>
<dbReference type="FunFam" id="1.10.630.10:FF:000018">
    <property type="entry name" value="Cytochrome P450 monooxygenase"/>
    <property type="match status" value="1"/>
</dbReference>
<dbReference type="RefSeq" id="WP_185049838.1">
    <property type="nucleotide sequence ID" value="NZ_BAABIX010000005.1"/>
</dbReference>
<proteinExistence type="inferred from homology"/>
<dbReference type="InterPro" id="IPR002397">
    <property type="entry name" value="Cyt_P450_B"/>
</dbReference>
<gene>
    <name evidence="9" type="ORF">HNP84_002551</name>
</gene>
<comment type="caution">
    <text evidence="9">The sequence shown here is derived from an EMBL/GenBank/DDBJ whole genome shotgun (WGS) entry which is preliminary data.</text>
</comment>
<keyword evidence="3 7" id="KW-0479">Metal-binding</keyword>
<evidence type="ECO:0000256" key="1">
    <source>
        <dbReference type="ARBA" id="ARBA00010617"/>
    </source>
</evidence>
<dbReference type="AlphaFoldDB" id="A0A840P5T0"/>
<keyword evidence="5 7" id="KW-0408">Iron</keyword>
<evidence type="ECO:0000256" key="6">
    <source>
        <dbReference type="ARBA" id="ARBA00023033"/>
    </source>
</evidence>
<keyword evidence="6 7" id="KW-0503">Monooxygenase</keyword>
<dbReference type="InterPro" id="IPR001128">
    <property type="entry name" value="Cyt_P450"/>
</dbReference>
<keyword evidence="2 7" id="KW-0349">Heme</keyword>
<sequence length="421" mass="46836">MNPSQPDSPRDLPAGGDRAAEKGPGAEDFDVGSEWHVAAPYDFLRRLRHERPVFRSEHLGAYVLTRYEDVRAAYGDPKRFSSEGSLTISRSLAEETKRVLGEHGSFLSSFVANVDPPTHTRLRRSVSRAFTPRAVGAMEQRFRELNEDLLDRLAPRGGADLIAEIAHPPSVKLSARFIGVPESDEEFVQEHVKDWFQLFLSPQPPKRQLTLAHSFLEYLGYVDELVAARRREPREDFTSLMAALIGTELSHREVVELISTILLGGNDTVPNQLGNSVLRLCREGLWPVPPEKVRNVVEECMRIDGASLGSFRYARTDIDLHGVVIPAGSLCLLSSDSAAHDETVFPDPERFDPDRPNADAHLTFGYGIHFCVGAALGRLQLRTALEVLGERLPGLRLVPGQPIAYRRSIVGRGLTALRVEW</sequence>
<keyword evidence="10" id="KW-1185">Reference proteome</keyword>
<evidence type="ECO:0000256" key="7">
    <source>
        <dbReference type="RuleBase" id="RU000461"/>
    </source>
</evidence>
<accession>A0A840P5T0</accession>
<feature type="region of interest" description="Disordered" evidence="8">
    <location>
        <begin position="1"/>
        <end position="31"/>
    </location>
</feature>
<dbReference type="PROSITE" id="PS00086">
    <property type="entry name" value="CYTOCHROME_P450"/>
    <property type="match status" value="1"/>
</dbReference>
<dbReference type="PRINTS" id="PR00359">
    <property type="entry name" value="BP450"/>
</dbReference>
<evidence type="ECO:0000256" key="3">
    <source>
        <dbReference type="ARBA" id="ARBA00022723"/>
    </source>
</evidence>
<reference evidence="9 10" key="1">
    <citation type="submission" date="2020-08" db="EMBL/GenBank/DDBJ databases">
        <title>Genomic Encyclopedia of Type Strains, Phase IV (KMG-IV): sequencing the most valuable type-strain genomes for metagenomic binning, comparative biology and taxonomic classification.</title>
        <authorList>
            <person name="Goeker M."/>
        </authorList>
    </citation>
    <scope>NUCLEOTIDE SEQUENCE [LARGE SCALE GENOMIC DNA]</scope>
    <source>
        <strain evidence="9 10">DSM 45615</strain>
    </source>
</reference>